<evidence type="ECO:0000256" key="11">
    <source>
        <dbReference type="ARBA" id="ARBA00022692"/>
    </source>
</evidence>
<dbReference type="GO" id="GO:0006888">
    <property type="term" value="P:endoplasmic reticulum to Golgi vesicle-mediated transport"/>
    <property type="evidence" value="ECO:0007669"/>
    <property type="project" value="TreeGrafter"/>
</dbReference>
<feature type="domain" description="Coatomer subunit gamma C-terminal" evidence="29">
    <location>
        <begin position="802"/>
        <end position="913"/>
    </location>
</feature>
<dbReference type="InterPro" id="IPR009028">
    <property type="entry name" value="Coatomer/calthrin_app_sub_C"/>
</dbReference>
<dbReference type="GO" id="GO:0005793">
    <property type="term" value="C:endoplasmic reticulum-Golgi intermediate compartment"/>
    <property type="evidence" value="ECO:0007669"/>
    <property type="project" value="TreeGrafter"/>
</dbReference>
<gene>
    <name evidence="30" type="primary">sec21</name>
    <name evidence="30" type="ORF">LAWI1_G000628</name>
</gene>
<evidence type="ECO:0000256" key="17">
    <source>
        <dbReference type="ARBA" id="ARBA00023136"/>
    </source>
</evidence>
<dbReference type="Gene3D" id="1.25.10.10">
    <property type="entry name" value="Leucine-rich Repeat Variant"/>
    <property type="match status" value="2"/>
</dbReference>
<dbReference type="FunFam" id="1.25.10.10:FF:000071">
    <property type="entry name" value="Coatomer subunit gamma"/>
    <property type="match status" value="1"/>
</dbReference>
<dbReference type="PANTHER" id="PTHR10261">
    <property type="entry name" value="COATOMER SUBUNIT GAMMA"/>
    <property type="match status" value="1"/>
</dbReference>
<dbReference type="FunFam" id="2.60.40.1480:FF:000001">
    <property type="entry name" value="Coatomer subunit gamma"/>
    <property type="match status" value="1"/>
</dbReference>
<dbReference type="InterPro" id="IPR013040">
    <property type="entry name" value="Coatomer_gsu_app_Ig-like_dom"/>
</dbReference>
<dbReference type="FunFam" id="1.25.10.10:FF:000046">
    <property type="entry name" value="Coatomer subunit gamma"/>
    <property type="match status" value="1"/>
</dbReference>
<dbReference type="Proteomes" id="UP000315522">
    <property type="component" value="Unassembled WGS sequence"/>
</dbReference>
<evidence type="ECO:0000256" key="9">
    <source>
        <dbReference type="ARBA" id="ARBA00022553"/>
    </source>
</evidence>
<evidence type="ECO:0000256" key="25">
    <source>
        <dbReference type="SAM" id="MobiDB-lite"/>
    </source>
</evidence>
<evidence type="ECO:0000256" key="21">
    <source>
        <dbReference type="ARBA" id="ARBA00038987"/>
    </source>
</evidence>
<dbReference type="GO" id="GO:0030126">
    <property type="term" value="C:COPI vesicle coat"/>
    <property type="evidence" value="ECO:0007669"/>
    <property type="project" value="InterPro"/>
</dbReference>
<dbReference type="GO" id="GO:0005783">
    <property type="term" value="C:endoplasmic reticulum"/>
    <property type="evidence" value="ECO:0007669"/>
    <property type="project" value="TreeGrafter"/>
</dbReference>
<evidence type="ECO:0000256" key="7">
    <source>
        <dbReference type="ARBA" id="ARBA00022448"/>
    </source>
</evidence>
<dbReference type="SUPFAM" id="SSF48371">
    <property type="entry name" value="ARM repeat"/>
    <property type="match status" value="1"/>
</dbReference>
<keyword evidence="14" id="KW-0653">Protein transport</keyword>
<dbReference type="Pfam" id="PF01602">
    <property type="entry name" value="Adaptin_N"/>
    <property type="match status" value="1"/>
</dbReference>
<sequence length="1349" mass="149636">MSYSKKDEDGDAAIMKVDRTSVFQEARLFNSSPIQPRRCRVLLTKIALLLYTGERFPTNEATTLFFGISKLFQNKDASLRQMVHLIIKELAHSAEDIIMVTSTIMKDTGGGTDAIYRPNAIRALCRIIDGSTVQSVERVMKTAIVDKNPSVSSAALISSYHLLPIARDVVRRWQSETQEAASSTKSSGGFSLGFSSSSGQMPVNNSTMTQYHAIGLLYQMRMHDRMALVKMVQQFGIAGAVKSPAATVMLVRLAAQLAEEDQQLRKPMIQLLDGWLRHKSEMVNFEAAKAICDMRDITDAEVTQAIHVLQLFLTSPRAVTKFAAIRILHNFASFKPQAVHPCNPDIELLISNSNRSIATFAITTLLKTGNEASVDRLMKQISGFMADITDEFKITIVEAIRTLCLKFPSKQAGMLVFLSGILRDEGGYEFKRAVVESMFDLIKFVPDSKEDALAHLCEFIEDCEFTKLAVRILHLLGLEGPKTSQPTKYIRYIYNRVVLENAIVRAAAVTALAKFGVGQKDPEVKRSVTVLLTRCLDDVDDEVRDRAALNLRLMGESDEMADRFIKNENTFALPYFEHQLVMYVTAEDKTTFDTPFDIAAIPVVTKEQADAEDRTKKLTTVTPTIKAPKTGPTKPSQSSTEAAATASVAAQKYQQELLRIPEMKPYGSVLKSSPVVELTESETEYVVSVVKHIFKEHIVLQYEVKNTLPDTVLEDVSVVASPSEEEELEEDFIIPAAKLATDEPGTIYVSFKKSNGEASFPASSFTNVLKFTTKEIDPTTGEPEESGYDDEYQVEDLELNGSDYVVPAFAGNFNHIWEQVGASGEEAEETLQLSGVKSIADATEQLATTLSLQPLDGTDVPINTTTHTLKLFGKTVTGGKVVANIRMAYSTKSGVTSKIVVRSDEEGIAALVIGTEQHNIPPHHGSLENLFALIQIPFAAMVYVRQDKLPGLKQYKYSSVDHSLLSRYVLKPFYTHFVIKCFPMWMAPNLITLTGFSFVIVNVLTLLWYTPTLDQDCPTWVYYSWAAGLFLYQTFDAVDGSQARRTHQSGPLGELFDHGVDALNTSLEVLVFAASQNLGMGWKTVMTLFGSLLTFYVQTWDEYHTKTLTLGIVSGPVEGIVILTLVYAFTGVMGGGSFWQQSMFHTIGIPQFSFIPSYIYDLPFNEWYMIQGGTVLVLNTVQSSLNVIKARRARGDKSRGALLGLVPFFVTWTLIPAYLYLNPEILHNHLVPFVFYGGLINAYSVGQMITAHLVQLDFPYYNVLVLPLAYGVFDSLGPFLQDKLGVGWPSALGSGGYQVAYMFSMLGIAIGVYGSFVVDVIVTICDYLDIWCLTIKHPWNEEEEAKKAQ</sequence>
<dbReference type="InterPro" id="IPR043130">
    <property type="entry name" value="CDP-OH_PTrfase_TM_dom"/>
</dbReference>
<keyword evidence="18" id="KW-0968">Cytoplasmic vesicle</keyword>
<evidence type="ECO:0000256" key="22">
    <source>
        <dbReference type="ARBA" id="ARBA00051857"/>
    </source>
</evidence>
<feature type="transmembrane region" description="Helical" evidence="26">
    <location>
        <begin position="1300"/>
        <end position="1328"/>
    </location>
</feature>
<keyword evidence="7" id="KW-0813">Transport</keyword>
<keyword evidence="13" id="KW-0931">ER-Golgi transport</keyword>
<evidence type="ECO:0000259" key="28">
    <source>
        <dbReference type="Pfam" id="PF08752"/>
    </source>
</evidence>
<comment type="pathway">
    <text evidence="20">Phospholipid metabolism; phosphatidylcholine biosynthesis; phosphatidylcholine from phosphocholine: step 2/2.</text>
</comment>
<dbReference type="FunFam" id="3.30.310.10:FF:000008">
    <property type="entry name" value="Coatomer subunit gamma"/>
    <property type="match status" value="1"/>
</dbReference>
<dbReference type="InterPro" id="IPR017106">
    <property type="entry name" value="Coatomer_gsu"/>
</dbReference>
<protein>
    <recommendedName>
        <fullName evidence="21">diacylglycerol cholinephosphotransferase</fullName>
        <ecNumber evidence="21">2.7.8.2</ecNumber>
    </recommendedName>
    <alternativeName>
        <fullName evidence="23">Gamma-coat protein</fullName>
    </alternativeName>
</protein>
<dbReference type="InterPro" id="IPR048254">
    <property type="entry name" value="CDP_ALCOHOL_P_TRANSF_CS"/>
</dbReference>
<dbReference type="GO" id="GO:0009306">
    <property type="term" value="P:protein secretion"/>
    <property type="evidence" value="ECO:0007669"/>
    <property type="project" value="TreeGrafter"/>
</dbReference>
<feature type="domain" description="Clathrin/coatomer adaptor adaptin-like N-terminal" evidence="27">
    <location>
        <begin position="21"/>
        <end position="556"/>
    </location>
</feature>
<evidence type="ECO:0000259" key="29">
    <source>
        <dbReference type="Pfam" id="PF16381"/>
    </source>
</evidence>
<dbReference type="InterPro" id="IPR013041">
    <property type="entry name" value="Clathrin_app_Ig-like_sf"/>
</dbReference>
<evidence type="ECO:0000256" key="16">
    <source>
        <dbReference type="ARBA" id="ARBA00023034"/>
    </source>
</evidence>
<dbReference type="Pfam" id="PF16381">
    <property type="entry name" value="Coatomer_g_Cpla"/>
    <property type="match status" value="1"/>
</dbReference>
<evidence type="ECO:0000313" key="31">
    <source>
        <dbReference type="Proteomes" id="UP000315522"/>
    </source>
</evidence>
<reference evidence="30 31" key="1">
    <citation type="submission" date="2018-05" db="EMBL/GenBank/DDBJ databases">
        <title>Genome sequencing and assembly of the regulated plant pathogen Lachnellula willkommii and related sister species for the development of diagnostic species identification markers.</title>
        <authorList>
            <person name="Giroux E."/>
            <person name="Bilodeau G."/>
        </authorList>
    </citation>
    <scope>NUCLEOTIDE SEQUENCE [LARGE SCALE GENOMIC DNA]</scope>
    <source>
        <strain evidence="30 31">CBS 172.35</strain>
    </source>
</reference>
<dbReference type="Pfam" id="PF08752">
    <property type="entry name" value="COP-gamma_platf"/>
    <property type="match status" value="1"/>
</dbReference>
<dbReference type="GO" id="GO:0004142">
    <property type="term" value="F:diacylglycerol cholinephosphotransferase activity"/>
    <property type="evidence" value="ECO:0007669"/>
    <property type="project" value="UniProtKB-EC"/>
</dbReference>
<keyword evidence="12" id="KW-0677">Repeat</keyword>
<evidence type="ECO:0000256" key="8">
    <source>
        <dbReference type="ARBA" id="ARBA00022490"/>
    </source>
</evidence>
<evidence type="ECO:0000256" key="20">
    <source>
        <dbReference type="ARBA" id="ARBA00037890"/>
    </source>
</evidence>
<proteinExistence type="inferred from homology"/>
<feature type="domain" description="Coatomer gamma subunit appendage Ig-like subdomain" evidence="28">
    <location>
        <begin position="651"/>
        <end position="800"/>
    </location>
</feature>
<evidence type="ECO:0000256" key="13">
    <source>
        <dbReference type="ARBA" id="ARBA00022892"/>
    </source>
</evidence>
<evidence type="ECO:0000256" key="2">
    <source>
        <dbReference type="ARBA" id="ARBA00004127"/>
    </source>
</evidence>
<comment type="similarity">
    <text evidence="6">Belongs to the COPG family.</text>
</comment>
<comment type="caution">
    <text evidence="30">The sequence shown here is derived from an EMBL/GenBank/DDBJ whole genome shotgun (WGS) entry which is preliminary data.</text>
</comment>
<comment type="similarity">
    <text evidence="5 24">Belongs to the CDP-alcohol phosphatidyltransferase class-I family.</text>
</comment>
<evidence type="ECO:0000259" key="27">
    <source>
        <dbReference type="Pfam" id="PF01602"/>
    </source>
</evidence>
<dbReference type="Gene3D" id="3.30.310.10">
    <property type="entry name" value="TATA-Binding Protein"/>
    <property type="match status" value="1"/>
</dbReference>
<evidence type="ECO:0000256" key="6">
    <source>
        <dbReference type="ARBA" id="ARBA00010720"/>
    </source>
</evidence>
<dbReference type="InterPro" id="IPR011989">
    <property type="entry name" value="ARM-like"/>
</dbReference>
<keyword evidence="31" id="KW-1185">Reference proteome</keyword>
<evidence type="ECO:0000256" key="3">
    <source>
        <dbReference type="ARBA" id="ARBA00004255"/>
    </source>
</evidence>
<dbReference type="PROSITE" id="PS00379">
    <property type="entry name" value="CDP_ALCOHOL_P_TRANSF"/>
    <property type="match status" value="1"/>
</dbReference>
<dbReference type="GO" id="GO:0000139">
    <property type="term" value="C:Golgi membrane"/>
    <property type="evidence" value="ECO:0007669"/>
    <property type="project" value="UniProtKB-SubCell"/>
</dbReference>
<evidence type="ECO:0000256" key="15">
    <source>
        <dbReference type="ARBA" id="ARBA00022989"/>
    </source>
</evidence>
<dbReference type="InterPro" id="IPR037067">
    <property type="entry name" value="Coatomer_gsu_app_sf"/>
</dbReference>
<feature type="region of interest" description="Disordered" evidence="25">
    <location>
        <begin position="624"/>
        <end position="643"/>
    </location>
</feature>
<dbReference type="SUPFAM" id="SSF49348">
    <property type="entry name" value="Clathrin adaptor appendage domain"/>
    <property type="match status" value="1"/>
</dbReference>
<dbReference type="InterPro" id="IPR000462">
    <property type="entry name" value="CDP-OH_P_trans"/>
</dbReference>
<feature type="transmembrane region" description="Helical" evidence="26">
    <location>
        <begin position="1200"/>
        <end position="1221"/>
    </location>
</feature>
<feature type="transmembrane region" description="Helical" evidence="26">
    <location>
        <begin position="1109"/>
        <end position="1129"/>
    </location>
</feature>
<dbReference type="InterPro" id="IPR012295">
    <property type="entry name" value="TBP_dom_sf"/>
</dbReference>
<feature type="transmembrane region" description="Helical" evidence="26">
    <location>
        <begin position="1233"/>
        <end position="1254"/>
    </location>
</feature>
<dbReference type="GO" id="GO:0006886">
    <property type="term" value="P:intracellular protein transport"/>
    <property type="evidence" value="ECO:0007669"/>
    <property type="project" value="InterPro"/>
</dbReference>
<dbReference type="GO" id="GO:0005198">
    <property type="term" value="F:structural molecule activity"/>
    <property type="evidence" value="ECO:0007669"/>
    <property type="project" value="InterPro"/>
</dbReference>
<dbReference type="FunFam" id="1.20.120.1760:FF:000012">
    <property type="entry name" value="sn-1,2-diacylglycerol cholinephosphotransferase"/>
    <property type="match status" value="1"/>
</dbReference>
<comment type="cofactor">
    <cofactor evidence="1">
        <name>Mg(2+)</name>
        <dbReference type="ChEBI" id="CHEBI:18420"/>
    </cofactor>
</comment>
<evidence type="ECO:0000256" key="4">
    <source>
        <dbReference type="ARBA" id="ARBA00004347"/>
    </source>
</evidence>
<feature type="transmembrane region" description="Helical" evidence="26">
    <location>
        <begin position="1167"/>
        <end position="1188"/>
    </location>
</feature>
<comment type="subcellular location">
    <subcellularLocation>
        <location evidence="4">Cytoplasmic vesicle</location>
        <location evidence="4">COPI-coated vesicle membrane</location>
        <topology evidence="4">Peripheral membrane protein</topology>
        <orientation evidence="4">Cytoplasmic side</orientation>
    </subcellularLocation>
    <subcellularLocation>
        <location evidence="2">Endomembrane system</location>
        <topology evidence="2">Multi-pass membrane protein</topology>
    </subcellularLocation>
    <subcellularLocation>
        <location evidence="3">Golgi apparatus membrane</location>
        <topology evidence="3">Peripheral membrane protein</topology>
        <orientation evidence="3">Cytoplasmic side</orientation>
    </subcellularLocation>
</comment>
<feature type="transmembrane region" description="Helical" evidence="26">
    <location>
        <begin position="990"/>
        <end position="1010"/>
    </location>
</feature>
<organism evidence="30 31">
    <name type="scientific">Lachnellula willkommii</name>
    <dbReference type="NCBI Taxonomy" id="215461"/>
    <lineage>
        <taxon>Eukaryota</taxon>
        <taxon>Fungi</taxon>
        <taxon>Dikarya</taxon>
        <taxon>Ascomycota</taxon>
        <taxon>Pezizomycotina</taxon>
        <taxon>Leotiomycetes</taxon>
        <taxon>Helotiales</taxon>
        <taxon>Lachnaceae</taxon>
        <taxon>Lachnellula</taxon>
    </lineage>
</organism>
<name>A0A559MKG0_9HELO</name>
<keyword evidence="10 24" id="KW-0808">Transferase</keyword>
<comment type="function">
    <text evidence="19">The coatomer is a cytosolic protein complex that binds to dilysine motifs and reversibly associates with Golgi non-clathrin-coated vesicles, which further mediate biosynthetic protein transport from the ER, via the Golgi up to the trans Golgi network. Coatomer complex is required for budding from Golgi membranes, and is essential for the retrograde Golgi-to-ER transport of dilysine-tagged proteins.</text>
</comment>
<dbReference type="EMBL" id="QGML01000131">
    <property type="protein sequence ID" value="TVY93443.1"/>
    <property type="molecule type" value="Genomic_DNA"/>
</dbReference>
<evidence type="ECO:0000256" key="24">
    <source>
        <dbReference type="RuleBase" id="RU003750"/>
    </source>
</evidence>
<evidence type="ECO:0000313" key="30">
    <source>
        <dbReference type="EMBL" id="TVY93443.1"/>
    </source>
</evidence>
<dbReference type="Gene3D" id="2.60.40.1480">
    <property type="entry name" value="Coatomer, gamma subunit, appendage domain"/>
    <property type="match status" value="1"/>
</dbReference>
<dbReference type="Gene3D" id="1.20.120.1760">
    <property type="match status" value="1"/>
</dbReference>
<keyword evidence="15 26" id="KW-1133">Transmembrane helix</keyword>
<dbReference type="EC" id="2.7.8.2" evidence="21"/>
<evidence type="ECO:0000256" key="5">
    <source>
        <dbReference type="ARBA" id="ARBA00010441"/>
    </source>
</evidence>
<comment type="catalytic activity">
    <reaction evidence="22">
        <text>CDP-N,N-dimethylethanolamine + a 1,2-diacyl-sn-glycerol = a 1,2-diacyl-sn-glycero-3-phospho-N,N-dimethylethanolamine + CMP + H(+)</text>
        <dbReference type="Rhea" id="RHEA:33775"/>
        <dbReference type="ChEBI" id="CHEBI:15378"/>
        <dbReference type="ChEBI" id="CHEBI:17815"/>
        <dbReference type="ChEBI" id="CHEBI:60377"/>
        <dbReference type="ChEBI" id="CHEBI:64572"/>
        <dbReference type="ChEBI" id="CHEBI:65117"/>
    </reaction>
    <physiologicalReaction direction="left-to-right" evidence="22">
        <dbReference type="Rhea" id="RHEA:33776"/>
    </physiologicalReaction>
</comment>
<accession>A0A559MKG0</accession>
<evidence type="ECO:0000256" key="1">
    <source>
        <dbReference type="ARBA" id="ARBA00001946"/>
    </source>
</evidence>
<dbReference type="SUPFAM" id="SSF55711">
    <property type="entry name" value="Subdomain of clathrin and coatomer appendage domain"/>
    <property type="match status" value="1"/>
</dbReference>
<evidence type="ECO:0000256" key="10">
    <source>
        <dbReference type="ARBA" id="ARBA00022679"/>
    </source>
</evidence>
<evidence type="ECO:0000256" key="14">
    <source>
        <dbReference type="ARBA" id="ARBA00022927"/>
    </source>
</evidence>
<dbReference type="InterPro" id="IPR016024">
    <property type="entry name" value="ARM-type_fold"/>
</dbReference>
<keyword evidence="16" id="KW-0333">Golgi apparatus</keyword>
<feature type="transmembrane region" description="Helical" evidence="26">
    <location>
        <begin position="1261"/>
        <end position="1280"/>
    </location>
</feature>
<dbReference type="Pfam" id="PF01066">
    <property type="entry name" value="CDP-OH_P_transf"/>
    <property type="match status" value="1"/>
</dbReference>
<evidence type="ECO:0000256" key="18">
    <source>
        <dbReference type="ARBA" id="ARBA00023329"/>
    </source>
</evidence>
<evidence type="ECO:0000256" key="19">
    <source>
        <dbReference type="ARBA" id="ARBA00025536"/>
    </source>
</evidence>
<keyword evidence="8" id="KW-0963">Cytoplasm</keyword>
<dbReference type="GO" id="GO:0006891">
    <property type="term" value="P:intra-Golgi vesicle-mediated transport"/>
    <property type="evidence" value="ECO:0007669"/>
    <property type="project" value="TreeGrafter"/>
</dbReference>
<evidence type="ECO:0000256" key="23">
    <source>
        <dbReference type="ARBA" id="ARBA00081297"/>
    </source>
</evidence>
<keyword evidence="11 26" id="KW-0812">Transmembrane</keyword>
<feature type="transmembrane region" description="Helical" evidence="26">
    <location>
        <begin position="1080"/>
        <end position="1097"/>
    </location>
</feature>
<keyword evidence="9" id="KW-0597">Phosphoprotein</keyword>
<dbReference type="InterPro" id="IPR002553">
    <property type="entry name" value="Clathrin/coatomer_adapt-like_N"/>
</dbReference>
<keyword evidence="17 26" id="KW-0472">Membrane</keyword>
<dbReference type="InterPro" id="IPR032154">
    <property type="entry name" value="Coatomer_g_Cpla"/>
</dbReference>
<evidence type="ECO:0000256" key="26">
    <source>
        <dbReference type="SAM" id="Phobius"/>
    </source>
</evidence>
<dbReference type="PANTHER" id="PTHR10261:SF0">
    <property type="entry name" value="COATOMER SUBUNIT GAMMA-2"/>
    <property type="match status" value="1"/>
</dbReference>
<evidence type="ECO:0000256" key="12">
    <source>
        <dbReference type="ARBA" id="ARBA00022737"/>
    </source>
</evidence>